<dbReference type="InterPro" id="IPR031893">
    <property type="entry name" value="Phage_tail_APC"/>
</dbReference>
<evidence type="ECO:0000313" key="2">
    <source>
        <dbReference type="EMBL" id="NHR03780.1"/>
    </source>
</evidence>
<evidence type="ECO:0000313" key="3">
    <source>
        <dbReference type="Proteomes" id="UP001515641"/>
    </source>
</evidence>
<dbReference type="Pfam" id="PF16778">
    <property type="entry name" value="Phage_tail_APC"/>
    <property type="match status" value="1"/>
</dbReference>
<name>A0ABX0L641_9NEIS</name>
<sequence>MKMEQTQLDQVVIQHIEQGLLMDLRMRRTMLLRESDWTQMQDAALSSEQKAAWQAYRQKLRDLPGTITDIQRVTWPARPA</sequence>
<evidence type="ECO:0000259" key="1">
    <source>
        <dbReference type="Pfam" id="PF16778"/>
    </source>
</evidence>
<accession>A0ABX0L641</accession>
<proteinExistence type="predicted"/>
<reference evidence="2 3" key="1">
    <citation type="submission" date="2020-03" db="EMBL/GenBank/DDBJ databases">
        <title>Draft genome sequence of environmentally isolated cultures.</title>
        <authorList>
            <person name="Wilson H.S."/>
            <person name="De Leon M.E."/>
        </authorList>
    </citation>
    <scope>NUCLEOTIDE SEQUENCE [LARGE SCALE GENOMIC DNA]</scope>
    <source>
        <strain evidence="2 3">HSC-31F16</strain>
    </source>
</reference>
<dbReference type="Gene3D" id="6.10.140.1310">
    <property type="match status" value="1"/>
</dbReference>
<dbReference type="Proteomes" id="UP001515641">
    <property type="component" value="Unassembled WGS sequence"/>
</dbReference>
<feature type="domain" description="Phage tail assembly chaperone-like" evidence="1">
    <location>
        <begin position="24"/>
        <end position="80"/>
    </location>
</feature>
<keyword evidence="3" id="KW-1185">Reference proteome</keyword>
<dbReference type="EMBL" id="JAAOMA010000001">
    <property type="protein sequence ID" value="NHR03780.1"/>
    <property type="molecule type" value="Genomic_DNA"/>
</dbReference>
<protein>
    <recommendedName>
        <fullName evidence="1">Phage tail assembly chaperone-like domain-containing protein</fullName>
    </recommendedName>
</protein>
<organism evidence="2 3">
    <name type="scientific">Chromobacterium fluminis</name>
    <dbReference type="NCBI Taxonomy" id="3044269"/>
    <lineage>
        <taxon>Bacteria</taxon>
        <taxon>Pseudomonadati</taxon>
        <taxon>Pseudomonadota</taxon>
        <taxon>Betaproteobacteria</taxon>
        <taxon>Neisseriales</taxon>
        <taxon>Chromobacteriaceae</taxon>
        <taxon>Chromobacterium</taxon>
    </lineage>
</organism>
<gene>
    <name evidence="2" type="ORF">HA052_01100</name>
</gene>
<comment type="caution">
    <text evidence="2">The sequence shown here is derived from an EMBL/GenBank/DDBJ whole genome shotgun (WGS) entry which is preliminary data.</text>
</comment>